<dbReference type="PANTHER" id="PTHR33164:SF43">
    <property type="entry name" value="HTH-TYPE TRANSCRIPTIONAL REPRESSOR YETL"/>
    <property type="match status" value="1"/>
</dbReference>
<dbReference type="SUPFAM" id="SSF46785">
    <property type="entry name" value="Winged helix' DNA-binding domain"/>
    <property type="match status" value="1"/>
</dbReference>
<dbReference type="Pfam" id="PF12802">
    <property type="entry name" value="MarR_2"/>
    <property type="match status" value="1"/>
</dbReference>
<dbReference type="PROSITE" id="PS50995">
    <property type="entry name" value="HTH_MARR_2"/>
    <property type="match status" value="1"/>
</dbReference>
<feature type="domain" description="HTH marR-type" evidence="1">
    <location>
        <begin position="1"/>
        <end position="140"/>
    </location>
</feature>
<keyword evidence="3" id="KW-1185">Reference proteome</keyword>
<evidence type="ECO:0000313" key="2">
    <source>
        <dbReference type="EMBL" id="NYD33421.1"/>
    </source>
</evidence>
<dbReference type="SMART" id="SM00347">
    <property type="entry name" value="HTH_MARR"/>
    <property type="match status" value="1"/>
</dbReference>
<dbReference type="GO" id="GO:0006950">
    <property type="term" value="P:response to stress"/>
    <property type="evidence" value="ECO:0007669"/>
    <property type="project" value="TreeGrafter"/>
</dbReference>
<dbReference type="GO" id="GO:0003700">
    <property type="term" value="F:DNA-binding transcription factor activity"/>
    <property type="evidence" value="ECO:0007669"/>
    <property type="project" value="InterPro"/>
</dbReference>
<sequence>MPETDPLPTPLLLFIPYRYAENASLEHLAAQGFADLTLAQARVFARIADSGSRLTELAESAQVTKQTAGYMVDQLEAGGYVERVPDPTDARARLVRVAGRGEQARAAAMEALSHLEAQWRAHLGPRRMAVLRESLAALREITDPYL</sequence>
<proteinExistence type="predicted"/>
<comment type="caution">
    <text evidence="2">The sequence shown here is derived from an EMBL/GenBank/DDBJ whole genome shotgun (WGS) entry which is preliminary data.</text>
</comment>
<gene>
    <name evidence="2" type="ORF">BJ958_004967</name>
</gene>
<dbReference type="InterPro" id="IPR000835">
    <property type="entry name" value="HTH_MarR-typ"/>
</dbReference>
<dbReference type="EMBL" id="JACCBF010000001">
    <property type="protein sequence ID" value="NYD33421.1"/>
    <property type="molecule type" value="Genomic_DNA"/>
</dbReference>
<reference evidence="2 3" key="1">
    <citation type="submission" date="2020-07" db="EMBL/GenBank/DDBJ databases">
        <title>Sequencing the genomes of 1000 actinobacteria strains.</title>
        <authorList>
            <person name="Klenk H.-P."/>
        </authorList>
    </citation>
    <scope>NUCLEOTIDE SEQUENCE [LARGE SCALE GENOMIC DNA]</scope>
    <source>
        <strain evidence="2 3">DSM 19082</strain>
    </source>
</reference>
<dbReference type="InterPro" id="IPR036388">
    <property type="entry name" value="WH-like_DNA-bd_sf"/>
</dbReference>
<dbReference type="Proteomes" id="UP000582231">
    <property type="component" value="Unassembled WGS sequence"/>
</dbReference>
<accession>A0A852RIU2</accession>
<dbReference type="InterPro" id="IPR036390">
    <property type="entry name" value="WH_DNA-bd_sf"/>
</dbReference>
<evidence type="ECO:0000313" key="3">
    <source>
        <dbReference type="Proteomes" id="UP000582231"/>
    </source>
</evidence>
<dbReference type="Gene3D" id="1.10.10.10">
    <property type="entry name" value="Winged helix-like DNA-binding domain superfamily/Winged helix DNA-binding domain"/>
    <property type="match status" value="1"/>
</dbReference>
<dbReference type="PANTHER" id="PTHR33164">
    <property type="entry name" value="TRANSCRIPTIONAL REGULATOR, MARR FAMILY"/>
    <property type="match status" value="1"/>
</dbReference>
<organism evidence="2 3">
    <name type="scientific">Nocardioides kongjuensis</name>
    <dbReference type="NCBI Taxonomy" id="349522"/>
    <lineage>
        <taxon>Bacteria</taxon>
        <taxon>Bacillati</taxon>
        <taxon>Actinomycetota</taxon>
        <taxon>Actinomycetes</taxon>
        <taxon>Propionibacteriales</taxon>
        <taxon>Nocardioidaceae</taxon>
        <taxon>Nocardioides</taxon>
    </lineage>
</organism>
<dbReference type="InterPro" id="IPR039422">
    <property type="entry name" value="MarR/SlyA-like"/>
</dbReference>
<dbReference type="RefSeq" id="WP_179729466.1">
    <property type="nucleotide sequence ID" value="NZ_BAABEF010000001.1"/>
</dbReference>
<dbReference type="AlphaFoldDB" id="A0A852RIU2"/>
<protein>
    <submittedName>
        <fullName evidence="2">DNA-binding MarR family transcriptional regulator</fullName>
    </submittedName>
</protein>
<keyword evidence="2" id="KW-0238">DNA-binding</keyword>
<dbReference type="GO" id="GO:0003677">
    <property type="term" value="F:DNA binding"/>
    <property type="evidence" value="ECO:0007669"/>
    <property type="project" value="UniProtKB-KW"/>
</dbReference>
<evidence type="ECO:0000259" key="1">
    <source>
        <dbReference type="PROSITE" id="PS50995"/>
    </source>
</evidence>
<name>A0A852RIU2_9ACTN</name>